<reference evidence="3" key="1">
    <citation type="journal article" date="2014" name="Int. J. Syst. Evol. Microbiol.">
        <title>Complete genome sequence of Corynebacterium casei LMG S-19264T (=DSM 44701T), isolated from a smear-ripened cheese.</title>
        <authorList>
            <consortium name="US DOE Joint Genome Institute (JGI-PGF)"/>
            <person name="Walter F."/>
            <person name="Albersmeier A."/>
            <person name="Kalinowski J."/>
            <person name="Ruckert C."/>
        </authorList>
    </citation>
    <scope>NUCLEOTIDE SEQUENCE</scope>
    <source>
        <strain evidence="3">JCM 4637</strain>
    </source>
</reference>
<keyword evidence="2" id="KW-1133">Transmembrane helix</keyword>
<dbReference type="Proteomes" id="UP000638353">
    <property type="component" value="Unassembled WGS sequence"/>
</dbReference>
<evidence type="ECO:0000256" key="1">
    <source>
        <dbReference type="SAM" id="MobiDB-lite"/>
    </source>
</evidence>
<protein>
    <recommendedName>
        <fullName evidence="5">Small hydrophobic protein</fullName>
    </recommendedName>
</protein>
<keyword evidence="2" id="KW-0812">Transmembrane</keyword>
<feature type="region of interest" description="Disordered" evidence="1">
    <location>
        <begin position="42"/>
        <end position="65"/>
    </location>
</feature>
<feature type="transmembrane region" description="Helical" evidence="2">
    <location>
        <begin position="81"/>
        <end position="101"/>
    </location>
</feature>
<dbReference type="RefSeq" id="WP_189824735.1">
    <property type="nucleotide sequence ID" value="NZ_BMVC01000007.1"/>
</dbReference>
<dbReference type="Pfam" id="PF19621">
    <property type="entry name" value="DUF6126"/>
    <property type="match status" value="1"/>
</dbReference>
<keyword evidence="2" id="KW-0472">Membrane</keyword>
<organism evidence="3 4">
    <name type="scientific">Streptomyces finlayi</name>
    <dbReference type="NCBI Taxonomy" id="67296"/>
    <lineage>
        <taxon>Bacteria</taxon>
        <taxon>Bacillati</taxon>
        <taxon>Actinomycetota</taxon>
        <taxon>Actinomycetes</taxon>
        <taxon>Kitasatosporales</taxon>
        <taxon>Streptomycetaceae</taxon>
        <taxon>Streptomyces</taxon>
    </lineage>
</organism>
<evidence type="ECO:0000313" key="3">
    <source>
        <dbReference type="EMBL" id="GHC96937.1"/>
    </source>
</evidence>
<accession>A0A918WZ66</accession>
<sequence length="104" mass="10641">MPEFAAAQPQGLVKAPGPTPAQKLTEAQTAAMSAIARAAQEAADAARPGSDRGAEWQDGAGKAGPDGFVADKAPHGLVVRVFLYIVVGHIIAAFIFLLFTIGDA</sequence>
<proteinExistence type="predicted"/>
<comment type="caution">
    <text evidence="3">The sequence shown here is derived from an EMBL/GenBank/DDBJ whole genome shotgun (WGS) entry which is preliminary data.</text>
</comment>
<name>A0A918WZ66_9ACTN</name>
<reference evidence="3" key="2">
    <citation type="submission" date="2020-09" db="EMBL/GenBank/DDBJ databases">
        <authorList>
            <person name="Sun Q."/>
            <person name="Ohkuma M."/>
        </authorList>
    </citation>
    <scope>NUCLEOTIDE SEQUENCE</scope>
    <source>
        <strain evidence="3">JCM 4637</strain>
    </source>
</reference>
<dbReference type="AlphaFoldDB" id="A0A918WZ66"/>
<evidence type="ECO:0000313" key="4">
    <source>
        <dbReference type="Proteomes" id="UP000638353"/>
    </source>
</evidence>
<gene>
    <name evidence="3" type="ORF">GCM10010334_37740</name>
</gene>
<evidence type="ECO:0000256" key="2">
    <source>
        <dbReference type="SAM" id="Phobius"/>
    </source>
</evidence>
<feature type="region of interest" description="Disordered" evidence="1">
    <location>
        <begin position="1"/>
        <end position="22"/>
    </location>
</feature>
<evidence type="ECO:0008006" key="5">
    <source>
        <dbReference type="Google" id="ProtNLM"/>
    </source>
</evidence>
<dbReference type="InterPro" id="IPR046129">
    <property type="entry name" value="DUF6126"/>
</dbReference>
<dbReference type="EMBL" id="BMVC01000007">
    <property type="protein sequence ID" value="GHC96937.1"/>
    <property type="molecule type" value="Genomic_DNA"/>
</dbReference>